<keyword evidence="1" id="KW-0175">Coiled coil</keyword>
<dbReference type="EMBL" id="CACVAU010000066">
    <property type="protein sequence ID" value="CAA6822820.1"/>
    <property type="molecule type" value="Genomic_DNA"/>
</dbReference>
<dbReference type="AlphaFoldDB" id="A0A6S6U0V4"/>
<name>A0A6S6U0V4_9BACT</name>
<proteinExistence type="predicted"/>
<reference evidence="2" key="1">
    <citation type="submission" date="2020-01" db="EMBL/GenBank/DDBJ databases">
        <authorList>
            <person name="Meier V. D."/>
            <person name="Meier V D."/>
        </authorList>
    </citation>
    <scope>NUCLEOTIDE SEQUENCE</scope>
    <source>
        <strain evidence="2">HLG_WM_MAG_05</strain>
    </source>
</reference>
<evidence type="ECO:0000313" key="2">
    <source>
        <dbReference type="EMBL" id="CAA6822820.1"/>
    </source>
</evidence>
<feature type="coiled-coil region" evidence="1">
    <location>
        <begin position="9"/>
        <end position="66"/>
    </location>
</feature>
<evidence type="ECO:0000256" key="1">
    <source>
        <dbReference type="SAM" id="Coils"/>
    </source>
</evidence>
<protein>
    <submittedName>
        <fullName evidence="2">Uncharacterized protein</fullName>
    </submittedName>
</protein>
<accession>A0A6S6U0V4</accession>
<sequence length="66" mass="7773">MDESTGDKIKVLKERLAKLLAEYRIKHDELELAVEEWDIGEIHVALDQYKKEINKLKKEVHQLETA</sequence>
<organism evidence="2">
    <name type="scientific">uncultured Sulfurovum sp</name>
    <dbReference type="NCBI Taxonomy" id="269237"/>
    <lineage>
        <taxon>Bacteria</taxon>
        <taxon>Pseudomonadati</taxon>
        <taxon>Campylobacterota</taxon>
        <taxon>Epsilonproteobacteria</taxon>
        <taxon>Campylobacterales</taxon>
        <taxon>Sulfurovaceae</taxon>
        <taxon>Sulfurovum</taxon>
        <taxon>environmental samples</taxon>
    </lineage>
</organism>
<gene>
    <name evidence="2" type="ORF">HELGO_WM19436</name>
</gene>